<evidence type="ECO:0000256" key="1">
    <source>
        <dbReference type="SAM" id="MobiDB-lite"/>
    </source>
</evidence>
<comment type="caution">
    <text evidence="2">The sequence shown here is derived from an EMBL/GenBank/DDBJ whole genome shotgun (WGS) entry which is preliminary data.</text>
</comment>
<reference evidence="2 3" key="1">
    <citation type="submission" date="2023-08" db="EMBL/GenBank/DDBJ databases">
        <title>Functional and genomic diversity of the sorghum phyllosphere microbiome.</title>
        <authorList>
            <person name="Shade A."/>
        </authorList>
    </citation>
    <scope>NUCLEOTIDE SEQUENCE [LARGE SCALE GENOMIC DNA]</scope>
    <source>
        <strain evidence="2 3">SORGH_AS_0335</strain>
    </source>
</reference>
<evidence type="ECO:0000313" key="2">
    <source>
        <dbReference type="EMBL" id="MDR6213054.1"/>
    </source>
</evidence>
<feature type="compositionally biased region" description="Low complexity" evidence="1">
    <location>
        <begin position="113"/>
        <end position="173"/>
    </location>
</feature>
<gene>
    <name evidence="2" type="ORF">QE399_000743</name>
</gene>
<feature type="region of interest" description="Disordered" evidence="1">
    <location>
        <begin position="33"/>
        <end position="196"/>
    </location>
</feature>
<name>A0ABU1I9W5_9BURK</name>
<dbReference type="RefSeq" id="WP_309826222.1">
    <property type="nucleotide sequence ID" value="NZ_JAVIZX010000001.1"/>
</dbReference>
<accession>A0ABU1I9W5</accession>
<proteinExistence type="predicted"/>
<evidence type="ECO:0000313" key="3">
    <source>
        <dbReference type="Proteomes" id="UP001267710"/>
    </source>
</evidence>
<dbReference type="Pfam" id="PF11306">
    <property type="entry name" value="DUF3108"/>
    <property type="match status" value="1"/>
</dbReference>
<dbReference type="EMBL" id="JAVIZX010000001">
    <property type="protein sequence ID" value="MDR6213054.1"/>
    <property type="molecule type" value="Genomic_DNA"/>
</dbReference>
<feature type="compositionally biased region" description="Low complexity" evidence="1">
    <location>
        <begin position="92"/>
        <end position="105"/>
    </location>
</feature>
<dbReference type="InterPro" id="IPR021457">
    <property type="entry name" value="DUF3108"/>
</dbReference>
<sequence length="405" mass="41732">MPRRALLWLTAAVLALHWLVLRGLPLGGSDADAGAPQPLAFQTRMVEPPPPPPPPPPPSVQEPAPAPPPRPAPVRKPPPPPQPPAPAPVPAAAPQERAPAAEGPDMPQPAPAAPAEAVPADEGIASPADPALAAASAAQAPASQRAEPATATAAAPEPVAAASAAEAPEASDAGIDIRPPGAASNTAAGAPPPVKLPDPARLAFDVSGQAKGFNYNAGAELVWRHDGAGYEARQEVKAFLLGSRAQTSRGQITAAGLQPERFGDKSRSEQAAHFDFGVGKVVFSANTPQAGVSPGAQDRLSVFIQLGALLAAAPDRYPPGTRITLTTVSARNADRWTFTVEGAETLDLPAGPTPALKLQRLPRKDHDQKAELWLGTHLGYLPVRIRLTQSNGDYADLRLSDHGTP</sequence>
<organism evidence="2 3">
    <name type="scientific">Paracidovorax wautersii</name>
    <dbReference type="NCBI Taxonomy" id="1177982"/>
    <lineage>
        <taxon>Bacteria</taxon>
        <taxon>Pseudomonadati</taxon>
        <taxon>Pseudomonadota</taxon>
        <taxon>Betaproteobacteria</taxon>
        <taxon>Burkholderiales</taxon>
        <taxon>Comamonadaceae</taxon>
        <taxon>Paracidovorax</taxon>
    </lineage>
</organism>
<evidence type="ECO:0008006" key="4">
    <source>
        <dbReference type="Google" id="ProtNLM"/>
    </source>
</evidence>
<protein>
    <recommendedName>
        <fullName evidence="4">DUF3108 domain-containing protein</fullName>
    </recommendedName>
</protein>
<feature type="compositionally biased region" description="Pro residues" evidence="1">
    <location>
        <begin position="47"/>
        <end position="91"/>
    </location>
</feature>
<keyword evidence="3" id="KW-1185">Reference proteome</keyword>
<dbReference type="SUPFAM" id="SSF101447">
    <property type="entry name" value="Formin homology 2 domain (FH2 domain)"/>
    <property type="match status" value="1"/>
</dbReference>
<dbReference type="Proteomes" id="UP001267710">
    <property type="component" value="Unassembled WGS sequence"/>
</dbReference>